<sequence length="254" mass="27803">MEQEIAALADPAGITGTSRLERLESAVSRHSQIARVFERHGDRRGLFSVGLDAVEEAAVMPLQRSPDAFTDRDWAHDISFDLLERYLANLHGHLTAEPVEPHWAHYFSLASDCNESGARAAMAGYNAHLTVDLAYAVAETGTQSQHVADYYLIVDTIAQHGGELIDRTRQVYGADLGPLWRFYFVGEGLDLLAGEGVASGMMLRAADAGYNTFTLAHGMALQSDATRAEAEGRIHELWRIADLALDVLAQLRAL</sequence>
<evidence type="ECO:0000313" key="1">
    <source>
        <dbReference type="EMBL" id="AEF38797.1"/>
    </source>
</evidence>
<evidence type="ECO:0000313" key="2">
    <source>
        <dbReference type="Proteomes" id="UP000009235"/>
    </source>
</evidence>
<dbReference type="Pfam" id="PF19458">
    <property type="entry name" value="DUF5995"/>
    <property type="match status" value="1"/>
</dbReference>
<keyword evidence="2" id="KW-1185">Reference proteome</keyword>
<dbReference type="eggNOG" id="ENOG5031DU4">
    <property type="taxonomic scope" value="Bacteria"/>
</dbReference>
<name>F6EGX3_HOYSD</name>
<organism evidence="1 2">
    <name type="scientific">Hoyosella subflava (strain DSM 45089 / JCM 17490 / NBRC 109087 / DQS3-9A1)</name>
    <name type="common">Amycolicicoccus subflavus</name>
    <dbReference type="NCBI Taxonomy" id="443218"/>
    <lineage>
        <taxon>Bacteria</taxon>
        <taxon>Bacillati</taxon>
        <taxon>Actinomycetota</taxon>
        <taxon>Actinomycetes</taxon>
        <taxon>Mycobacteriales</taxon>
        <taxon>Hoyosellaceae</taxon>
        <taxon>Hoyosella</taxon>
    </lineage>
</organism>
<dbReference type="Proteomes" id="UP000009235">
    <property type="component" value="Chromosome"/>
</dbReference>
<dbReference type="STRING" id="443218.AS9A_0338"/>
<dbReference type="HOGENOM" id="CLU_962560_0_0_11"/>
<dbReference type="AlphaFoldDB" id="F6EGX3"/>
<proteinExistence type="predicted"/>
<protein>
    <submittedName>
        <fullName evidence="1">Uncharacterized protein</fullName>
    </submittedName>
</protein>
<accession>F6EGX3</accession>
<dbReference type="InterPro" id="IPR046037">
    <property type="entry name" value="DUF5995"/>
</dbReference>
<dbReference type="EMBL" id="CP002786">
    <property type="protein sequence ID" value="AEF38797.1"/>
    <property type="molecule type" value="Genomic_DNA"/>
</dbReference>
<dbReference type="KEGG" id="asd:AS9A_0338"/>
<reference evidence="1 2" key="1">
    <citation type="journal article" date="2011" name="J. Bacteriol.">
        <title>Complete genome sequence of Amycolicicoccus subflavus DQS3-9A1T, an actinomycete isolated from crude oil-polluted soil.</title>
        <authorList>
            <person name="Cai M."/>
            <person name="Chen W.M."/>
            <person name="Nie Y."/>
            <person name="Chi C.Q."/>
            <person name="Wang Y.N."/>
            <person name="Tang Y.Q."/>
            <person name="Li G.Y."/>
            <person name="Wu X.L."/>
        </authorList>
    </citation>
    <scope>NUCLEOTIDE SEQUENCE [LARGE SCALE GENOMIC DNA]</scope>
    <source>
        <strain evidence="2">DSM 45089 / DQS3-9A1</strain>
    </source>
</reference>
<gene>
    <name evidence="1" type="ordered locus">AS9A_0338</name>
</gene>